<dbReference type="STRING" id="447689.BA195_02110"/>
<dbReference type="InterPro" id="IPR036278">
    <property type="entry name" value="Sialidase_sf"/>
</dbReference>
<dbReference type="Pfam" id="PF18962">
    <property type="entry name" value="Por_Secre_tail"/>
    <property type="match status" value="1"/>
</dbReference>
<feature type="domain" description="Secretion system C-terminal sorting" evidence="4">
    <location>
        <begin position="1340"/>
        <end position="1407"/>
    </location>
</feature>
<evidence type="ECO:0000259" key="3">
    <source>
        <dbReference type="Pfam" id="PF02225"/>
    </source>
</evidence>
<dbReference type="OrthoDB" id="9757947at2"/>
<evidence type="ECO:0008006" key="7">
    <source>
        <dbReference type="Google" id="ProtNLM"/>
    </source>
</evidence>
<organism evidence="5 6">
    <name type="scientific">Tenacibaculum soleae</name>
    <dbReference type="NCBI Taxonomy" id="447689"/>
    <lineage>
        <taxon>Bacteria</taxon>
        <taxon>Pseudomonadati</taxon>
        <taxon>Bacteroidota</taxon>
        <taxon>Flavobacteriia</taxon>
        <taxon>Flavobacteriales</taxon>
        <taxon>Flavobacteriaceae</taxon>
        <taxon>Tenacibaculum</taxon>
    </lineage>
</organism>
<keyword evidence="6" id="KW-1185">Reference proteome</keyword>
<dbReference type="PANTHER" id="PTHR10199">
    <property type="entry name" value="THROMBOSPONDIN"/>
    <property type="match status" value="1"/>
</dbReference>
<evidence type="ECO:0000313" key="5">
    <source>
        <dbReference type="EMBL" id="OCK43518.1"/>
    </source>
</evidence>
<dbReference type="Proteomes" id="UP000093186">
    <property type="component" value="Unassembled WGS sequence"/>
</dbReference>
<comment type="caution">
    <text evidence="5">The sequence shown here is derived from an EMBL/GenBank/DDBJ whole genome shotgun (WGS) entry which is preliminary data.</text>
</comment>
<keyword evidence="1" id="KW-0732">Signal</keyword>
<dbReference type="CDD" id="cd04818">
    <property type="entry name" value="PA_subtilisin_1"/>
    <property type="match status" value="1"/>
</dbReference>
<dbReference type="InterPro" id="IPR028974">
    <property type="entry name" value="TSP_type-3_rpt"/>
</dbReference>
<evidence type="ECO:0000256" key="1">
    <source>
        <dbReference type="ARBA" id="ARBA00022729"/>
    </source>
</evidence>
<dbReference type="Gene3D" id="2.130.10.10">
    <property type="entry name" value="YVTN repeat-like/Quinoprotein amine dehydrogenase"/>
    <property type="match status" value="3"/>
</dbReference>
<dbReference type="InterPro" id="IPR015943">
    <property type="entry name" value="WD40/YVTN_repeat-like_dom_sf"/>
</dbReference>
<accession>A0A1B9Y124</accession>
<dbReference type="SUPFAM" id="SSF110296">
    <property type="entry name" value="Oligoxyloglucan reducing end-specific cellobiohydrolase"/>
    <property type="match status" value="1"/>
</dbReference>
<dbReference type="GO" id="GO:0007155">
    <property type="term" value="P:cell adhesion"/>
    <property type="evidence" value="ECO:0007669"/>
    <property type="project" value="InterPro"/>
</dbReference>
<name>A0A1B9Y124_9FLAO</name>
<dbReference type="InterPro" id="IPR003137">
    <property type="entry name" value="PA_domain"/>
</dbReference>
<dbReference type="Pfam" id="PF02412">
    <property type="entry name" value="TSP_3"/>
    <property type="match status" value="6"/>
</dbReference>
<keyword evidence="2" id="KW-0106">Calcium</keyword>
<dbReference type="InterPro" id="IPR017897">
    <property type="entry name" value="Thrombospondin_3_rpt"/>
</dbReference>
<dbReference type="InterPro" id="IPR046450">
    <property type="entry name" value="PA_dom_sf"/>
</dbReference>
<dbReference type="Gene3D" id="3.50.30.30">
    <property type="match status" value="1"/>
</dbReference>
<evidence type="ECO:0000256" key="2">
    <source>
        <dbReference type="ARBA" id="ARBA00022837"/>
    </source>
</evidence>
<dbReference type="InterPro" id="IPR003367">
    <property type="entry name" value="Thrombospondin_3-like_rpt"/>
</dbReference>
<evidence type="ECO:0000313" key="6">
    <source>
        <dbReference type="Proteomes" id="UP000093186"/>
    </source>
</evidence>
<dbReference type="PROSITE" id="PS51234">
    <property type="entry name" value="TSP3"/>
    <property type="match status" value="2"/>
</dbReference>
<protein>
    <recommendedName>
        <fullName evidence="7">PA domain-containing protein</fullName>
    </recommendedName>
</protein>
<dbReference type="FunFam" id="4.10.1080.10:FF:000001">
    <property type="entry name" value="Thrombospondin 3"/>
    <property type="match status" value="1"/>
</dbReference>
<dbReference type="NCBIfam" id="TIGR04183">
    <property type="entry name" value="Por_Secre_tail"/>
    <property type="match status" value="1"/>
</dbReference>
<dbReference type="Pfam" id="PF02225">
    <property type="entry name" value="PA"/>
    <property type="match status" value="1"/>
</dbReference>
<dbReference type="PANTHER" id="PTHR10199:SF110">
    <property type="entry name" value="TSP C-TERMINAL DOMAIN-CONTAINING PROTEIN"/>
    <property type="match status" value="1"/>
</dbReference>
<evidence type="ECO:0000259" key="4">
    <source>
        <dbReference type="Pfam" id="PF18962"/>
    </source>
</evidence>
<reference evidence="5 6" key="1">
    <citation type="submission" date="2016-06" db="EMBL/GenBank/DDBJ databases">
        <title>Draft Genome Sequence of Tenacibaculum soleae UCD-KL19.</title>
        <authorList>
            <person name="Eisen J.A."/>
            <person name="Coil D.A."/>
            <person name="Lujan K.M."/>
        </authorList>
    </citation>
    <scope>NUCLEOTIDE SEQUENCE [LARGE SCALE GENOMIC DNA]</scope>
    <source>
        <strain evidence="5 6">UCD-KL19</strain>
    </source>
</reference>
<dbReference type="SUPFAM" id="SSF52025">
    <property type="entry name" value="PA domain"/>
    <property type="match status" value="1"/>
</dbReference>
<dbReference type="Gene3D" id="4.10.1080.10">
    <property type="entry name" value="TSP type-3 repeat"/>
    <property type="match status" value="3"/>
</dbReference>
<dbReference type="EMBL" id="MAKX01000001">
    <property type="protein sequence ID" value="OCK43518.1"/>
    <property type="molecule type" value="Genomic_DNA"/>
</dbReference>
<proteinExistence type="predicted"/>
<sequence>MNKRRLFFGFFTLLAIGIVVLKSTNSQGIDIDKLRNQHAEFLKNHPFQKTGKLPKKQRKAQGLPPNAYFEQKYLSEINPSTGKTHKENVLALQKKLNDLRASRRAPGEVDNNWVERGPNNVGGRTRALLFDPNDATNETVFAGGVSGGLWKNTNISNRNSAWVRVGIPENLAVSCIAVDPNNSKIFYIGTGESYVNGDVNGDGLWKSVDGGNTWDNVFGGITSASYLDTNSRLTINTPSSISGNYATVLTTEFGGGLSIDITKDLVLVNDGTNPTEDGCETITNGSELAGKIAVILRGTCNFSAKAKKAQDAGAIAVIIVNNQNTAPFNMAAGDNGAEVTIPTVMIGKRDGDDLINVLKSGTVTGTLSATNTNSSNLTFVPGVQHINDIVVRNNNGNSEVYVAAGESAYTGATSLGGDSYGVYKSVDGINFSKLNIPKTAAGYEHEPNNIKIAADNSLYISTTRSDTNGDGGGVIFKSTDGITFSKVYTITNGVRTEIAVSPTNKNTVYVLTEMNTSGAPVKMFKTTDNFANIAELPLPNDADTDIEANDFTRGQAFYDLLLRVDPNNEDVLYVGGIDLFKSTDGGATWNQLSHWYGGFGYQDVHADQHGLAFASSSKMVFGNDGGVYYSNNSGTNILPRNKNYNTLQFYTVGVAPTAVFGGKEYFIAGAQDNGTQLIEEATSGINSSITASGGDGAASFFDIDGSDEYFITNYVYNQSILLYNYKTNQSIEINEENSSNGDFINQEELDSNLNILYSNYSNNSGFIVKRYSNLLETIIKVDLTNSLMDNAPSALKISPYTTTSSKLFLGLKNGKLLRVENANVGAGTWTEITGSNFIGSVSDIEFGKNEDEIFVTMHNYGVVSIWYSNDAGVSWISKEGDLPDLPVKTIMQNPYNENEVIIGTDLGIWKTSNFDAVTPTWKQAYNGMSNVPVLDLDLRDDNVVFAATYGRGIFSGSFLDPNEDEDNDGINNDVDNCPTTANPDQADVDDNGIGDVCQDTDGDGVLDINDNCVNKINPNQEDVNNNSIGDACEDIDNDGVADNIDNCVNTPNADQKDINNDGIGDVCQDSDADGILDDVDNCPTTANPNQTDADNNGIGDACEDADNDGIIDTVDNCINTANPNQEDADNNGIGDACQDSDNDGVMDAVDNCPNTSNPDQADVNNNQIGDVCDTSYLDEKNISIQTTSETCVNENDGKVTVNVNETFVSYTLTLIGNTTNETIQLTSASYTFENLAPGNYELCVVVDDKNYKQCFEIKVKPASTVSLRLAKNNQSKNYTVNVSSGTAPYKVFLNGDLVNTFNQSTFNVKVKGKGLIEVTTAKACEGKFTTTIDNVFLRSNPVIESIELLVPLETPIKIKATVFDITGKVVLNENIERQGNELSIPFSNYKSGIYILKLGNDKNNTFKILKK</sequence>
<gene>
    <name evidence="5" type="ORF">BA195_02110</name>
</gene>
<dbReference type="InterPro" id="IPR026444">
    <property type="entry name" value="Secre_tail"/>
</dbReference>
<dbReference type="RefSeq" id="WP_068701959.1">
    <property type="nucleotide sequence ID" value="NZ_MAKX01000001.1"/>
</dbReference>
<dbReference type="SUPFAM" id="SSF103647">
    <property type="entry name" value="TSP type-3 repeat"/>
    <property type="match status" value="2"/>
</dbReference>
<dbReference type="GO" id="GO:0005509">
    <property type="term" value="F:calcium ion binding"/>
    <property type="evidence" value="ECO:0007669"/>
    <property type="project" value="InterPro"/>
</dbReference>
<feature type="domain" description="PA" evidence="3">
    <location>
        <begin position="262"/>
        <end position="354"/>
    </location>
</feature>
<dbReference type="SUPFAM" id="SSF50939">
    <property type="entry name" value="Sialidases"/>
    <property type="match status" value="1"/>
</dbReference>